<organism evidence="14 15">
    <name type="scientific">Flammeovirga pectinis</name>
    <dbReference type="NCBI Taxonomy" id="2494373"/>
    <lineage>
        <taxon>Bacteria</taxon>
        <taxon>Pseudomonadati</taxon>
        <taxon>Bacteroidota</taxon>
        <taxon>Cytophagia</taxon>
        <taxon>Cytophagales</taxon>
        <taxon>Flammeovirgaceae</taxon>
        <taxon>Flammeovirga</taxon>
    </lineage>
</organism>
<evidence type="ECO:0000256" key="11">
    <source>
        <dbReference type="PROSITE-ProRule" id="PRU01360"/>
    </source>
</evidence>
<dbReference type="KEGG" id="fll:EI427_21505"/>
<keyword evidence="15" id="KW-1185">Reference proteome</keyword>
<evidence type="ECO:0000256" key="4">
    <source>
        <dbReference type="ARBA" id="ARBA00022496"/>
    </source>
</evidence>
<keyword evidence="8" id="KW-0798">TonB box</keyword>
<accession>A0A3Q9FTP0</accession>
<evidence type="ECO:0000256" key="9">
    <source>
        <dbReference type="ARBA" id="ARBA00023136"/>
    </source>
</evidence>
<name>A0A3Q9FTP0_9BACT</name>
<dbReference type="InterPro" id="IPR008969">
    <property type="entry name" value="CarboxyPept-like_regulatory"/>
</dbReference>
<evidence type="ECO:0000256" key="1">
    <source>
        <dbReference type="ARBA" id="ARBA00004571"/>
    </source>
</evidence>
<dbReference type="EMBL" id="CP034563">
    <property type="protein sequence ID" value="AZQ64804.1"/>
    <property type="molecule type" value="Genomic_DNA"/>
</dbReference>
<evidence type="ECO:0000256" key="7">
    <source>
        <dbReference type="ARBA" id="ARBA00023065"/>
    </source>
</evidence>
<dbReference type="SUPFAM" id="SSF56935">
    <property type="entry name" value="Porins"/>
    <property type="match status" value="1"/>
</dbReference>
<dbReference type="OrthoDB" id="9768177at2"/>
<keyword evidence="6" id="KW-0408">Iron</keyword>
<keyword evidence="2 11" id="KW-0813">Transport</keyword>
<dbReference type="FunFam" id="2.170.130.10:FF:000008">
    <property type="entry name" value="SusC/RagA family TonB-linked outer membrane protein"/>
    <property type="match status" value="1"/>
</dbReference>
<dbReference type="AlphaFoldDB" id="A0A3Q9FTP0"/>
<protein>
    <submittedName>
        <fullName evidence="14">TonB-dependent receptor</fullName>
    </submittedName>
</protein>
<evidence type="ECO:0000313" key="15">
    <source>
        <dbReference type="Proteomes" id="UP000267268"/>
    </source>
</evidence>
<dbReference type="Proteomes" id="UP000267268">
    <property type="component" value="Chromosome 2"/>
</dbReference>
<evidence type="ECO:0000256" key="6">
    <source>
        <dbReference type="ARBA" id="ARBA00023004"/>
    </source>
</evidence>
<sequence>MKNFIIGIFALLFLPFYTQAQEFAVSGVVSDESGETLPGVNIVIKGTNSGTMTNISGEFKLMNVIGTDVLEVSFIGFETQTIAVKDRSKINVTLVADVNELDEVLVIGYGTSKKKDITGSVATVNAEDLVSSPTANYDEALMGRVAGVHVSASEGAPGAPMNIVIRGGNSITGSNQPLYVVDGIPLDDFDPATINTEDIQEFNVLKDASATSIYGSRGANGVIVITTKDGGNDNGSTTVTVSAAYGMQSVPKYLEVMSPYEYVKYQENQAWAKAKWDLNGSTESSLGKFYEKWVDPELYRNAEGNDWQDQIFQEAPIQRYNVSVNGGNKKTNIYYSGNYTDQEGTLITSGFTKIINNLRIKHTISKKSTFNAGIMHSYSVRRGPDLRENSYSSIIRDAVRFRPVDPILDDGLEPGGYDPTDPNQVVMYPPVPNLENTERKNKQNAIRGNMRFVHKFHKNLTLNIAANYQAQLWDETTFYGEETRTGQNSPMGIQGSQRQSLRQTLASSNTLTYHKKSKNHEFSVMGGIEGSYQDFSFSSLQNGNLPVDDFGMANIGIGTTATLAQSNWSGSTLLSFFGRATYAFKDKYLLTANFRSDGSSKFAEGNRWGYFPSLSGAWRAGDEPFLKDIEVLSTLKFRGGWGVTGNNRIADFAAYNQINISKWTGYNWGVTESYKPGATQTNLAVPDLRWETTEQINFGVDLSFFNQRLETTVDVYQKNTSDLLLNANMAPSTGFRNVFQNVGEVENKGLEISLSTVNIHKKSFKWTTNFNISFQQNRVVKLNQGDDAIYSRARFSEDNYITQVGNSVGMMYGLEFDRIYQVEDFNYDNESQTYELKDGVANNGSADVAPGGVKFIDQNGDGTINELDRKIIGNPHPDHFGGITNNFSYKGFNFSFLFQWSHGFDVMNGNAVEMHKPWGSQSFNGFSTVADHWTPYNTDTNINATTYAGSLGSARVGNQIDNRFIEDGSYIRLKTVTFGYSLPKKVLKRIKMKGLNFSVSGQNLFTWTSYSGFDPEVSVSGNGVTPNLDYSAYPQSRTILGSIKLTL</sequence>
<comment type="similarity">
    <text evidence="11">Belongs to the TonB-dependent receptor family.</text>
</comment>
<dbReference type="Gene3D" id="2.60.40.1120">
    <property type="entry name" value="Carboxypeptidase-like, regulatory domain"/>
    <property type="match status" value="1"/>
</dbReference>
<dbReference type="SUPFAM" id="SSF49464">
    <property type="entry name" value="Carboxypeptidase regulatory domain-like"/>
    <property type="match status" value="1"/>
</dbReference>
<feature type="domain" description="TonB-dependent receptor plug" evidence="13">
    <location>
        <begin position="113"/>
        <end position="222"/>
    </location>
</feature>
<gene>
    <name evidence="14" type="ORF">EI427_21505</name>
</gene>
<dbReference type="GO" id="GO:0009279">
    <property type="term" value="C:cell outer membrane"/>
    <property type="evidence" value="ECO:0007669"/>
    <property type="project" value="UniProtKB-SubCell"/>
</dbReference>
<dbReference type="PROSITE" id="PS52016">
    <property type="entry name" value="TONB_DEPENDENT_REC_3"/>
    <property type="match status" value="1"/>
</dbReference>
<keyword evidence="14" id="KW-0675">Receptor</keyword>
<reference evidence="14 15" key="1">
    <citation type="submission" date="2018-12" db="EMBL/GenBank/DDBJ databases">
        <title>Flammeovirga pectinis sp. nov., isolated from the gut of the Korean scallop, Patinopecten yessoensis.</title>
        <authorList>
            <person name="Bae J.-W."/>
            <person name="Jeong Y.-S."/>
            <person name="Kang W."/>
        </authorList>
    </citation>
    <scope>NUCLEOTIDE SEQUENCE [LARGE SCALE GENOMIC DNA]</scope>
    <source>
        <strain evidence="14 15">L12M1</strain>
    </source>
</reference>
<evidence type="ECO:0000256" key="12">
    <source>
        <dbReference type="SAM" id="SignalP"/>
    </source>
</evidence>
<dbReference type="InterPro" id="IPR012910">
    <property type="entry name" value="Plug_dom"/>
</dbReference>
<evidence type="ECO:0000313" key="14">
    <source>
        <dbReference type="EMBL" id="AZQ64804.1"/>
    </source>
</evidence>
<feature type="chain" id="PRO_5018580427" evidence="12">
    <location>
        <begin position="21"/>
        <end position="1047"/>
    </location>
</feature>
<keyword evidence="12" id="KW-0732">Signal</keyword>
<dbReference type="PANTHER" id="PTHR32552:SF81">
    <property type="entry name" value="TONB-DEPENDENT OUTER MEMBRANE RECEPTOR"/>
    <property type="match status" value="1"/>
</dbReference>
<dbReference type="RefSeq" id="WP_126618882.1">
    <property type="nucleotide sequence ID" value="NZ_CP034563.1"/>
</dbReference>
<evidence type="ECO:0000256" key="10">
    <source>
        <dbReference type="ARBA" id="ARBA00023237"/>
    </source>
</evidence>
<evidence type="ECO:0000259" key="13">
    <source>
        <dbReference type="Pfam" id="PF07715"/>
    </source>
</evidence>
<dbReference type="InterPro" id="IPR023997">
    <property type="entry name" value="TonB-dep_OMP_SusC/RagA_CS"/>
</dbReference>
<keyword evidence="3 11" id="KW-1134">Transmembrane beta strand</keyword>
<evidence type="ECO:0000256" key="8">
    <source>
        <dbReference type="ARBA" id="ARBA00023077"/>
    </source>
</evidence>
<evidence type="ECO:0000256" key="5">
    <source>
        <dbReference type="ARBA" id="ARBA00022692"/>
    </source>
</evidence>
<dbReference type="InterPro" id="IPR037066">
    <property type="entry name" value="Plug_dom_sf"/>
</dbReference>
<feature type="signal peptide" evidence="12">
    <location>
        <begin position="1"/>
        <end position="20"/>
    </location>
</feature>
<dbReference type="Pfam" id="PF13715">
    <property type="entry name" value="CarbopepD_reg_2"/>
    <property type="match status" value="1"/>
</dbReference>
<dbReference type="NCBIfam" id="TIGR04056">
    <property type="entry name" value="OMP_RagA_SusC"/>
    <property type="match status" value="1"/>
</dbReference>
<dbReference type="NCBIfam" id="TIGR04057">
    <property type="entry name" value="SusC_RagA_signa"/>
    <property type="match status" value="1"/>
</dbReference>
<dbReference type="InterPro" id="IPR039426">
    <property type="entry name" value="TonB-dep_rcpt-like"/>
</dbReference>
<keyword evidence="4" id="KW-0410">Iron transport</keyword>
<keyword evidence="10 11" id="KW-0998">Cell outer membrane</keyword>
<evidence type="ECO:0000256" key="3">
    <source>
        <dbReference type="ARBA" id="ARBA00022452"/>
    </source>
</evidence>
<dbReference type="InterPro" id="IPR023996">
    <property type="entry name" value="TonB-dep_OMP_SusC/RagA"/>
</dbReference>
<comment type="subcellular location">
    <subcellularLocation>
        <location evidence="1 11">Cell outer membrane</location>
        <topology evidence="1 11">Multi-pass membrane protein</topology>
    </subcellularLocation>
</comment>
<dbReference type="Gene3D" id="2.170.130.10">
    <property type="entry name" value="TonB-dependent receptor, plug domain"/>
    <property type="match status" value="1"/>
</dbReference>
<keyword evidence="7" id="KW-0406">Ion transport</keyword>
<dbReference type="InterPro" id="IPR036942">
    <property type="entry name" value="Beta-barrel_TonB_sf"/>
</dbReference>
<evidence type="ECO:0000256" key="2">
    <source>
        <dbReference type="ARBA" id="ARBA00022448"/>
    </source>
</evidence>
<dbReference type="PANTHER" id="PTHR32552">
    <property type="entry name" value="FERRICHROME IRON RECEPTOR-RELATED"/>
    <property type="match status" value="1"/>
</dbReference>
<proteinExistence type="inferred from homology"/>
<dbReference type="GO" id="GO:0006826">
    <property type="term" value="P:iron ion transport"/>
    <property type="evidence" value="ECO:0007669"/>
    <property type="project" value="UniProtKB-KW"/>
</dbReference>
<keyword evidence="5 11" id="KW-0812">Transmembrane</keyword>
<dbReference type="Pfam" id="PF07715">
    <property type="entry name" value="Plug"/>
    <property type="match status" value="1"/>
</dbReference>
<dbReference type="Gene3D" id="2.40.170.20">
    <property type="entry name" value="TonB-dependent receptor, beta-barrel domain"/>
    <property type="match status" value="1"/>
</dbReference>
<keyword evidence="9 11" id="KW-0472">Membrane</keyword>